<dbReference type="EMBL" id="CP016359">
    <property type="protein sequence ID" value="APU67641.1"/>
    <property type="molecule type" value="Genomic_DNA"/>
</dbReference>
<keyword evidence="3" id="KW-0998">Cell outer membrane</keyword>
<dbReference type="AlphaFoldDB" id="A0A1L7I232"/>
<dbReference type="GO" id="GO:0009279">
    <property type="term" value="C:cell outer membrane"/>
    <property type="evidence" value="ECO:0007669"/>
    <property type="project" value="UniProtKB-SubCell"/>
</dbReference>
<dbReference type="RefSeq" id="WP_083643500.1">
    <property type="nucleotide sequence ID" value="NZ_AMRU01000018.1"/>
</dbReference>
<dbReference type="SUPFAM" id="SSF56935">
    <property type="entry name" value="Porins"/>
    <property type="match status" value="1"/>
</dbReference>
<dbReference type="KEGG" id="gfl:GRFL_0917"/>
<evidence type="ECO:0000313" key="4">
    <source>
        <dbReference type="EMBL" id="APU67641.1"/>
    </source>
</evidence>
<sequence>MKRPKRSFSPASQANIENRSNHLFLERKSFIAEPQLDYHHTIGKANFNMLIGTTFQESRSGLTNLQGTGYASEGLIGNLNAAQNIISPADENTEYRYSAIFSRIGLNWDKRYFLNLTGRRDGSSRFGDGKRLANFGALGAAWIFSEESFIPNSSSFLTFGKLRASYGTTGSDQIGDYGYLDTYSPTLGPGGLFPNQLSNPDYSWEVNKKLEAAIELGFFDNRVNISASWYRNRSSNQLVGFSLPAITGNYRIHKCTGKFTGYCAKYGL</sequence>
<comment type="subcellular location">
    <subcellularLocation>
        <location evidence="1">Cell outer membrane</location>
    </subcellularLocation>
</comment>
<dbReference type="Proteomes" id="UP000186230">
    <property type="component" value="Chromosome"/>
</dbReference>
<keyword evidence="4" id="KW-0675">Receptor</keyword>
<keyword evidence="2" id="KW-0472">Membrane</keyword>
<dbReference type="Pfam" id="PF00593">
    <property type="entry name" value="TonB_dep_Rec_b-barrel"/>
    <property type="match status" value="1"/>
</dbReference>
<evidence type="ECO:0000256" key="3">
    <source>
        <dbReference type="ARBA" id="ARBA00023237"/>
    </source>
</evidence>
<dbReference type="STRING" id="1229726.GRFL_0917"/>
<protein>
    <submittedName>
        <fullName evidence="4">TonB-dependent receptor</fullName>
    </submittedName>
</protein>
<evidence type="ECO:0000256" key="1">
    <source>
        <dbReference type="ARBA" id="ARBA00004442"/>
    </source>
</evidence>
<organism evidence="4 5">
    <name type="scientific">Christiangramia flava JLT2011</name>
    <dbReference type="NCBI Taxonomy" id="1229726"/>
    <lineage>
        <taxon>Bacteria</taxon>
        <taxon>Pseudomonadati</taxon>
        <taxon>Bacteroidota</taxon>
        <taxon>Flavobacteriia</taxon>
        <taxon>Flavobacteriales</taxon>
        <taxon>Flavobacteriaceae</taxon>
        <taxon>Christiangramia</taxon>
    </lineage>
</organism>
<dbReference type="InterPro" id="IPR036942">
    <property type="entry name" value="Beta-barrel_TonB_sf"/>
</dbReference>
<dbReference type="OrthoDB" id="9768177at2"/>
<accession>A0A1L7I232</accession>
<evidence type="ECO:0000256" key="2">
    <source>
        <dbReference type="ARBA" id="ARBA00023136"/>
    </source>
</evidence>
<dbReference type="InterPro" id="IPR000531">
    <property type="entry name" value="Beta-barrel_TonB"/>
</dbReference>
<gene>
    <name evidence="4" type="ORF">GRFL_0917</name>
</gene>
<reference evidence="4 5" key="1">
    <citation type="submission" date="2016-07" db="EMBL/GenBank/DDBJ databases">
        <title>Multi-omics approach to identify versatile polysaccharide utilization systems of a marine flavobacterium Gramella flava.</title>
        <authorList>
            <person name="Tang K."/>
        </authorList>
    </citation>
    <scope>NUCLEOTIDE SEQUENCE [LARGE SCALE GENOMIC DNA]</scope>
    <source>
        <strain evidence="4 5">JLT2011</strain>
    </source>
</reference>
<proteinExistence type="predicted"/>
<keyword evidence="5" id="KW-1185">Reference proteome</keyword>
<dbReference type="Gene3D" id="2.40.170.20">
    <property type="entry name" value="TonB-dependent receptor, beta-barrel domain"/>
    <property type="match status" value="1"/>
</dbReference>
<name>A0A1L7I232_9FLAO</name>
<evidence type="ECO:0000313" key="5">
    <source>
        <dbReference type="Proteomes" id="UP000186230"/>
    </source>
</evidence>